<dbReference type="GO" id="GO:0070403">
    <property type="term" value="F:NAD+ binding"/>
    <property type="evidence" value="ECO:0007669"/>
    <property type="project" value="InterPro"/>
</dbReference>
<dbReference type="GO" id="GO:0003714">
    <property type="term" value="F:transcription corepressor activity"/>
    <property type="evidence" value="ECO:0007669"/>
    <property type="project" value="TreeGrafter"/>
</dbReference>
<dbReference type="PROSITE" id="PS50305">
    <property type="entry name" value="SIRTUIN"/>
    <property type="match status" value="1"/>
</dbReference>
<keyword evidence="11" id="KW-1185">Reference proteome</keyword>
<evidence type="ECO:0000256" key="7">
    <source>
        <dbReference type="PROSITE-ProRule" id="PRU00236"/>
    </source>
</evidence>
<feature type="domain" description="Deacetylase sirtuin-type" evidence="8">
    <location>
        <begin position="27"/>
        <end position="270"/>
    </location>
</feature>
<dbReference type="InterPro" id="IPR050134">
    <property type="entry name" value="NAD-dep_sirtuin_deacylases"/>
</dbReference>
<dbReference type="InterPro" id="IPR029035">
    <property type="entry name" value="DHS-like_NAD/FAD-binding_dom"/>
</dbReference>
<organism evidence="9 11">
    <name type="scientific">Toxocara canis</name>
    <name type="common">Canine roundworm</name>
    <dbReference type="NCBI Taxonomy" id="6265"/>
    <lineage>
        <taxon>Eukaryota</taxon>
        <taxon>Metazoa</taxon>
        <taxon>Ecdysozoa</taxon>
        <taxon>Nematoda</taxon>
        <taxon>Chromadorea</taxon>
        <taxon>Rhabditida</taxon>
        <taxon>Spirurina</taxon>
        <taxon>Ascaridomorpha</taxon>
        <taxon>Ascaridoidea</taxon>
        <taxon>Toxocaridae</taxon>
        <taxon>Toxocara</taxon>
    </lineage>
</organism>
<reference evidence="9 11" key="1">
    <citation type="submission" date="2014-11" db="EMBL/GenBank/DDBJ databases">
        <title>Genetic blueprint of the zoonotic pathogen Toxocara canis.</title>
        <authorList>
            <person name="Zhu X.-Q."/>
            <person name="Korhonen P.K."/>
            <person name="Cai H."/>
            <person name="Young N.D."/>
            <person name="Nejsum P."/>
            <person name="von Samson-Himmelstjerna G."/>
            <person name="Boag P.R."/>
            <person name="Tan P."/>
            <person name="Li Q."/>
            <person name="Min J."/>
            <person name="Yang Y."/>
            <person name="Wang X."/>
            <person name="Fang X."/>
            <person name="Hall R.S."/>
            <person name="Hofmann A."/>
            <person name="Sternberg P.W."/>
            <person name="Jex A.R."/>
            <person name="Gasser R.B."/>
        </authorList>
    </citation>
    <scope>NUCLEOTIDE SEQUENCE [LARGE SCALE GENOMIC DNA]</scope>
    <source>
        <strain evidence="9">PN_DK_2014</strain>
    </source>
</reference>
<dbReference type="FunFam" id="3.40.50.1220:FF:000038">
    <property type="entry name" value="NAD-dependent protein deacetylase sirtuin-6 isoform X2"/>
    <property type="match status" value="1"/>
</dbReference>
<feature type="binding site" evidence="7">
    <location>
        <position position="140"/>
    </location>
    <ligand>
        <name>Zn(2+)</name>
        <dbReference type="ChEBI" id="CHEBI:29105"/>
    </ligand>
</feature>
<dbReference type="EMBL" id="JPKZ01001918">
    <property type="protein sequence ID" value="KHN79453.1"/>
    <property type="molecule type" value="Genomic_DNA"/>
</dbReference>
<dbReference type="GO" id="GO:0005634">
    <property type="term" value="C:nucleus"/>
    <property type="evidence" value="ECO:0007669"/>
    <property type="project" value="TreeGrafter"/>
</dbReference>
<dbReference type="EMBL" id="UYWY01019693">
    <property type="protein sequence ID" value="VDM38822.1"/>
    <property type="molecule type" value="Genomic_DNA"/>
</dbReference>
<evidence type="ECO:0000256" key="6">
    <source>
        <dbReference type="ARBA" id="ARBA00038170"/>
    </source>
</evidence>
<sequence length="302" mass="33438">MAATYAASLSSYENKGVLGLPEHFDDKDELESKVHTLASWMRSSKCCVMHTGAGISTSAGIPDFRGPNGVWTLEAKNQKAESIDFASAQPTYTHFAINALEKHNIVKFVISQNVDGLHVRSGFPLNRLAELHGNVFVEVCDKCNRKYYRNESIGSVGLKLTGRCCEGTAHGRPCRGGRLRDMCLDWDDVLPYEDLKMANIFSKAADLSICLGTTLQLVPSGELPLLARKNGGKMVTINLQRTKHHSMTDLVINGRVDDVMRMLLDKLGIHAEEGITDEAIPVISSVHPLENFRRRRLSMQNN</sequence>
<evidence type="ECO:0000313" key="11">
    <source>
        <dbReference type="Proteomes" id="UP000031036"/>
    </source>
</evidence>
<dbReference type="OMA" id="EQCKKCR"/>
<evidence type="ECO:0000259" key="8">
    <source>
        <dbReference type="PROSITE" id="PS50305"/>
    </source>
</evidence>
<dbReference type="Gene3D" id="3.40.50.1220">
    <property type="entry name" value="TPP-binding domain"/>
    <property type="match status" value="1"/>
</dbReference>
<evidence type="ECO:0000313" key="9">
    <source>
        <dbReference type="EMBL" id="KHN79453.1"/>
    </source>
</evidence>
<evidence type="ECO:0000256" key="4">
    <source>
        <dbReference type="ARBA" id="ARBA00022833"/>
    </source>
</evidence>
<dbReference type="PANTHER" id="PTHR11085:SF12">
    <property type="entry name" value="NAD-DEPENDENT PROTEIN DEACYLASE SIRTUIN-6"/>
    <property type="match status" value="1"/>
</dbReference>
<keyword evidence="2" id="KW-0808">Transferase</keyword>
<evidence type="ECO:0000256" key="2">
    <source>
        <dbReference type="ARBA" id="ARBA00022679"/>
    </source>
</evidence>
<gene>
    <name evidence="9" type="primary">SIRT6</name>
    <name evidence="9" type="ORF">Tcan_06534</name>
    <name evidence="10" type="ORF">TCNE_LOCUS7501</name>
</gene>
<keyword evidence="4 7" id="KW-0862">Zinc</keyword>
<dbReference type="Pfam" id="PF02146">
    <property type="entry name" value="SIR2"/>
    <property type="match status" value="2"/>
</dbReference>
<dbReference type="EC" id="2.3.1.286" evidence="1"/>
<proteinExistence type="inferred from homology"/>
<evidence type="ECO:0000313" key="10">
    <source>
        <dbReference type="EMBL" id="VDM38822.1"/>
    </source>
</evidence>
<keyword evidence="3 7" id="KW-0479">Metal-binding</keyword>
<name>A0A0B2VD48_TOXCA</name>
<dbReference type="STRING" id="6265.A0A0B2VD48"/>
<dbReference type="AlphaFoldDB" id="A0A0B2VD48"/>
<dbReference type="Gene3D" id="2.20.28.200">
    <property type="match status" value="1"/>
</dbReference>
<comment type="similarity">
    <text evidence="6">Belongs to the sirtuin family. Class IV subfamily.</text>
</comment>
<dbReference type="PANTHER" id="PTHR11085">
    <property type="entry name" value="NAD-DEPENDENT PROTEIN DEACYLASE SIRTUIN-5, MITOCHONDRIAL-RELATED"/>
    <property type="match status" value="1"/>
</dbReference>
<dbReference type="InterPro" id="IPR026590">
    <property type="entry name" value="Ssirtuin_cat_dom"/>
</dbReference>
<dbReference type="GO" id="GO:0046872">
    <property type="term" value="F:metal ion binding"/>
    <property type="evidence" value="ECO:0007669"/>
    <property type="project" value="UniProtKB-KW"/>
</dbReference>
<dbReference type="GO" id="GO:0046969">
    <property type="term" value="F:histone H3K9 deacetylase activity, NAD-dependent"/>
    <property type="evidence" value="ECO:0007669"/>
    <property type="project" value="TreeGrafter"/>
</dbReference>
<dbReference type="GO" id="GO:0000122">
    <property type="term" value="P:negative regulation of transcription by RNA polymerase II"/>
    <property type="evidence" value="ECO:0007669"/>
    <property type="project" value="TreeGrafter"/>
</dbReference>
<feature type="binding site" evidence="7">
    <location>
        <position position="143"/>
    </location>
    <ligand>
        <name>Zn(2+)</name>
        <dbReference type="ChEBI" id="CHEBI:29105"/>
    </ligand>
</feature>
<dbReference type="SUPFAM" id="SSF52467">
    <property type="entry name" value="DHS-like NAD/FAD-binding domain"/>
    <property type="match status" value="1"/>
</dbReference>
<reference evidence="10" key="2">
    <citation type="submission" date="2018-11" db="EMBL/GenBank/DDBJ databases">
        <authorList>
            <consortium name="Pathogen Informatics"/>
        </authorList>
    </citation>
    <scope>NUCLEOTIDE SEQUENCE [LARGE SCALE GENOMIC DNA]</scope>
</reference>
<feature type="binding site" evidence="7">
    <location>
        <position position="165"/>
    </location>
    <ligand>
        <name>Zn(2+)</name>
        <dbReference type="ChEBI" id="CHEBI:29105"/>
    </ligand>
</feature>
<evidence type="ECO:0000256" key="3">
    <source>
        <dbReference type="ARBA" id="ARBA00022723"/>
    </source>
</evidence>
<protein>
    <recommendedName>
        <fullName evidence="1">protein acetyllysine N-acetyltransferase</fullName>
        <ecNumber evidence="1">2.3.1.286</ecNumber>
    </recommendedName>
</protein>
<feature type="active site" description="Proton acceptor" evidence="7">
    <location>
        <position position="132"/>
    </location>
</feature>
<dbReference type="Proteomes" id="UP000031036">
    <property type="component" value="Unassembled WGS sequence"/>
</dbReference>
<accession>A0A0B2VD48</accession>
<keyword evidence="5" id="KW-0520">NAD</keyword>
<dbReference type="OrthoDB" id="2919105at2759"/>
<dbReference type="InterPro" id="IPR003000">
    <property type="entry name" value="Sirtuin"/>
</dbReference>
<evidence type="ECO:0000256" key="1">
    <source>
        <dbReference type="ARBA" id="ARBA00012928"/>
    </source>
</evidence>
<feature type="binding site" evidence="7">
    <location>
        <position position="174"/>
    </location>
    <ligand>
        <name>Zn(2+)</name>
        <dbReference type="ChEBI" id="CHEBI:29105"/>
    </ligand>
</feature>
<evidence type="ECO:0000256" key="5">
    <source>
        <dbReference type="ARBA" id="ARBA00023027"/>
    </source>
</evidence>